<dbReference type="Pfam" id="PF00440">
    <property type="entry name" value="TetR_N"/>
    <property type="match status" value="1"/>
</dbReference>
<sequence length="221" mass="24437">MDHVDGTNAASPVLLSKKAGRKPAFTEQDVIDAALGEGLDRFTLAAVGRRLGVATTALYRLFASREEIVVACLDHIAAGIRVPDDDAADWRTMLQLWADECWRVCDDFPGLSRVVYSYASAFTRIEGVIAAYARALAAHDKTDRQALFALDFIGDTVFACHLGVESLRNVDDSGTTGFDRVKEAVGRESIIEPRQSWRERGVVDTKIEFILMGLEHHWPEI</sequence>
<dbReference type="Gene3D" id="1.10.357.10">
    <property type="entry name" value="Tetracycline Repressor, domain 2"/>
    <property type="match status" value="1"/>
</dbReference>
<reference evidence="3 4" key="1">
    <citation type="submission" date="2023-07" db="EMBL/GenBank/DDBJ databases">
        <authorList>
            <person name="Girao M."/>
            <person name="Carvalho M.F."/>
        </authorList>
    </citation>
    <scope>NUCLEOTIDE SEQUENCE [LARGE SCALE GENOMIC DNA]</scope>
    <source>
        <strain evidence="3 4">YIM65754</strain>
    </source>
</reference>
<evidence type="ECO:0000313" key="3">
    <source>
        <dbReference type="EMBL" id="MEE2059108.1"/>
    </source>
</evidence>
<dbReference type="EMBL" id="JAUTXY010000007">
    <property type="protein sequence ID" value="MEE2059108.1"/>
    <property type="molecule type" value="Genomic_DNA"/>
</dbReference>
<feature type="domain" description="HTH tetR-type" evidence="2">
    <location>
        <begin position="37"/>
        <end position="72"/>
    </location>
</feature>
<dbReference type="Proteomes" id="UP001336020">
    <property type="component" value="Unassembled WGS sequence"/>
</dbReference>
<keyword evidence="4" id="KW-1185">Reference proteome</keyword>
<dbReference type="InterPro" id="IPR036271">
    <property type="entry name" value="Tet_transcr_reg_TetR-rel_C_sf"/>
</dbReference>
<accession>A0ABU7LC34</accession>
<proteinExistence type="predicted"/>
<protein>
    <submittedName>
        <fullName evidence="3">TetR/AcrR family transcriptional regulator</fullName>
    </submittedName>
</protein>
<name>A0ABU7LC34_9NOCA</name>
<dbReference type="SUPFAM" id="SSF48498">
    <property type="entry name" value="Tetracyclin repressor-like, C-terminal domain"/>
    <property type="match status" value="1"/>
</dbReference>
<dbReference type="SUPFAM" id="SSF46689">
    <property type="entry name" value="Homeodomain-like"/>
    <property type="match status" value="1"/>
</dbReference>
<evidence type="ECO:0000256" key="1">
    <source>
        <dbReference type="ARBA" id="ARBA00023125"/>
    </source>
</evidence>
<evidence type="ECO:0000259" key="2">
    <source>
        <dbReference type="Pfam" id="PF00440"/>
    </source>
</evidence>
<dbReference type="InterPro" id="IPR001647">
    <property type="entry name" value="HTH_TetR"/>
</dbReference>
<comment type="caution">
    <text evidence="3">The sequence shown here is derived from an EMBL/GenBank/DDBJ whole genome shotgun (WGS) entry which is preliminary data.</text>
</comment>
<dbReference type="RefSeq" id="WP_330134355.1">
    <property type="nucleotide sequence ID" value="NZ_JAUTXY010000007.1"/>
</dbReference>
<evidence type="ECO:0000313" key="4">
    <source>
        <dbReference type="Proteomes" id="UP001336020"/>
    </source>
</evidence>
<gene>
    <name evidence="3" type="ORF">Q7514_16430</name>
</gene>
<organism evidence="3 4">
    <name type="scientific">Rhodococcus artemisiae</name>
    <dbReference type="NCBI Taxonomy" id="714159"/>
    <lineage>
        <taxon>Bacteria</taxon>
        <taxon>Bacillati</taxon>
        <taxon>Actinomycetota</taxon>
        <taxon>Actinomycetes</taxon>
        <taxon>Mycobacteriales</taxon>
        <taxon>Nocardiaceae</taxon>
        <taxon>Rhodococcus</taxon>
    </lineage>
</organism>
<dbReference type="InterPro" id="IPR009057">
    <property type="entry name" value="Homeodomain-like_sf"/>
</dbReference>
<keyword evidence="1" id="KW-0238">DNA-binding</keyword>